<protein>
    <recommendedName>
        <fullName evidence="3">TNase-like domain-containing protein</fullName>
    </recommendedName>
</protein>
<organism evidence="1 2">
    <name type="scientific">Hymenobacter glacieicola</name>
    <dbReference type="NCBI Taxonomy" id="1562124"/>
    <lineage>
        <taxon>Bacteria</taxon>
        <taxon>Pseudomonadati</taxon>
        <taxon>Bacteroidota</taxon>
        <taxon>Cytophagia</taxon>
        <taxon>Cytophagales</taxon>
        <taxon>Hymenobacteraceae</taxon>
        <taxon>Hymenobacter</taxon>
    </lineage>
</organism>
<evidence type="ECO:0000313" key="2">
    <source>
        <dbReference type="Proteomes" id="UP000601361"/>
    </source>
</evidence>
<dbReference type="Proteomes" id="UP000601361">
    <property type="component" value="Unassembled WGS sequence"/>
</dbReference>
<sequence length="62" mass="7544">MRGWAWAYAPARERVKREPEQLRAQAYRRGLWKCGTAEPVPPHVWRDFNKKIRRLYWGGCTW</sequence>
<accession>A0ABQ1WKI5</accession>
<reference evidence="2" key="1">
    <citation type="journal article" date="2019" name="Int. J. Syst. Evol. Microbiol.">
        <title>The Global Catalogue of Microorganisms (GCM) 10K type strain sequencing project: providing services to taxonomists for standard genome sequencing and annotation.</title>
        <authorList>
            <consortium name="The Broad Institute Genomics Platform"/>
            <consortium name="The Broad Institute Genome Sequencing Center for Infectious Disease"/>
            <person name="Wu L."/>
            <person name="Ma J."/>
        </authorList>
    </citation>
    <scope>NUCLEOTIDE SEQUENCE [LARGE SCALE GENOMIC DNA]</scope>
    <source>
        <strain evidence="2">CGMCC 1.12990</strain>
    </source>
</reference>
<gene>
    <name evidence="1" type="ORF">GCM10011378_10060</name>
</gene>
<dbReference type="EMBL" id="BMGS01000002">
    <property type="protein sequence ID" value="GGG35789.1"/>
    <property type="molecule type" value="Genomic_DNA"/>
</dbReference>
<evidence type="ECO:0008006" key="3">
    <source>
        <dbReference type="Google" id="ProtNLM"/>
    </source>
</evidence>
<proteinExistence type="predicted"/>
<keyword evidence="2" id="KW-1185">Reference proteome</keyword>
<evidence type="ECO:0000313" key="1">
    <source>
        <dbReference type="EMBL" id="GGG35789.1"/>
    </source>
</evidence>
<comment type="caution">
    <text evidence="1">The sequence shown here is derived from an EMBL/GenBank/DDBJ whole genome shotgun (WGS) entry which is preliminary data.</text>
</comment>
<name>A0ABQ1WKI5_9BACT</name>